<sequence>MIIILIVSATSEEEKCQRPFGNSCTDATSDETKAAGLGVYYEYPCIGVGCNFYHPFCRLCAKHSSKINQPYPKCPECVPGIEELSEKAGHKNVAACQLPLGNSCTDATPDETKAAGLGVYYQYPCSGVGCNFNGPFCRLCAKHPLKIGRPFPKCPECVL</sequence>
<reference evidence="1" key="1">
    <citation type="submission" date="2021-02" db="EMBL/GenBank/DDBJ databases">
        <authorList>
            <person name="Nowell W R."/>
        </authorList>
    </citation>
    <scope>NUCLEOTIDE SEQUENCE</scope>
</reference>
<comment type="caution">
    <text evidence="1">The sequence shown here is derived from an EMBL/GenBank/DDBJ whole genome shotgun (WGS) entry which is preliminary data.</text>
</comment>
<evidence type="ECO:0000313" key="1">
    <source>
        <dbReference type="EMBL" id="CAF1118159.1"/>
    </source>
</evidence>
<proteinExistence type="predicted"/>
<organism evidence="1 3">
    <name type="scientific">Adineta steineri</name>
    <dbReference type="NCBI Taxonomy" id="433720"/>
    <lineage>
        <taxon>Eukaryota</taxon>
        <taxon>Metazoa</taxon>
        <taxon>Spiralia</taxon>
        <taxon>Gnathifera</taxon>
        <taxon>Rotifera</taxon>
        <taxon>Eurotatoria</taxon>
        <taxon>Bdelloidea</taxon>
        <taxon>Adinetida</taxon>
        <taxon>Adinetidae</taxon>
        <taxon>Adineta</taxon>
    </lineage>
</organism>
<protein>
    <submittedName>
        <fullName evidence="1">Uncharacterized protein</fullName>
    </submittedName>
</protein>
<dbReference type="Proteomes" id="UP000663844">
    <property type="component" value="Unassembled WGS sequence"/>
</dbReference>
<dbReference type="AlphaFoldDB" id="A0A814QB52"/>
<dbReference type="EMBL" id="CAJOAZ010010007">
    <property type="protein sequence ID" value="CAF4213545.1"/>
    <property type="molecule type" value="Genomic_DNA"/>
</dbReference>
<dbReference type="Proteomes" id="UP000663845">
    <property type="component" value="Unassembled WGS sequence"/>
</dbReference>
<name>A0A814QB52_9BILA</name>
<dbReference type="EMBL" id="CAJNOG010000252">
    <property type="protein sequence ID" value="CAF1118159.1"/>
    <property type="molecule type" value="Genomic_DNA"/>
</dbReference>
<evidence type="ECO:0000313" key="3">
    <source>
        <dbReference type="Proteomes" id="UP000663845"/>
    </source>
</evidence>
<evidence type="ECO:0000313" key="2">
    <source>
        <dbReference type="EMBL" id="CAF4213545.1"/>
    </source>
</evidence>
<gene>
    <name evidence="1" type="ORF">JYZ213_LOCUS22327</name>
    <name evidence="2" type="ORF">OXD698_LOCUS41488</name>
</gene>
<accession>A0A814QB52</accession>